<evidence type="ECO:0000313" key="2">
    <source>
        <dbReference type="Proteomes" id="UP000242942"/>
    </source>
</evidence>
<reference evidence="1 2" key="1">
    <citation type="submission" date="2016-06" db="EMBL/GenBank/DDBJ databases">
        <authorList>
            <consortium name="Pathogen Informatics"/>
        </authorList>
    </citation>
    <scope>NUCLEOTIDE SEQUENCE [LARGE SCALE GENOMIC DNA]</scope>
    <source>
        <strain evidence="1">PocGH01</strain>
    </source>
</reference>
<name>A0A1D3KWM1_PLAOA</name>
<protein>
    <submittedName>
        <fullName evidence="1">PIR protein</fullName>
    </submittedName>
</protein>
<proteinExistence type="predicted"/>
<dbReference type="EMBL" id="FLRI01000037">
    <property type="protein sequence ID" value="SCA48161.1"/>
    <property type="molecule type" value="Genomic_DNA"/>
</dbReference>
<dbReference type="Proteomes" id="UP000242942">
    <property type="component" value="Unassembled WGS sequence"/>
</dbReference>
<keyword evidence="2" id="KW-1185">Reference proteome</keyword>
<organism evidence="1 2">
    <name type="scientific">Plasmodium ovale</name>
    <name type="common">malaria parasite P. ovale</name>
    <dbReference type="NCBI Taxonomy" id="36330"/>
    <lineage>
        <taxon>Eukaryota</taxon>
        <taxon>Sar</taxon>
        <taxon>Alveolata</taxon>
        <taxon>Apicomplexa</taxon>
        <taxon>Aconoidasida</taxon>
        <taxon>Haemosporida</taxon>
        <taxon>Plasmodiidae</taxon>
        <taxon>Plasmodium</taxon>
        <taxon>Plasmodium (Plasmodium)</taxon>
    </lineage>
</organism>
<feature type="non-terminal residue" evidence="1">
    <location>
        <position position="1"/>
    </location>
</feature>
<evidence type="ECO:0000313" key="1">
    <source>
        <dbReference type="EMBL" id="SCA48161.1"/>
    </source>
</evidence>
<dbReference type="OrthoDB" id="10430857at2759"/>
<dbReference type="VEuPathDB" id="PlasmoDB:PocGH01_00091900"/>
<sequence>KRKQCTINPLIKIPCKFHANTMEDVKILKVLYDHICFSNRTEDKYNLTQEIRKCEFCKHLKSYLRVIFTYKTIKCYTLSPYSACMEYNDHLSKIINLSELSSLLCENDEDVSQCLSYSKVEEPHKEEISSGVRVGELLSRMQDAGPQGFPEIVEGSNLADKNVIGDINTLGISCSLFFLYK</sequence>
<dbReference type="AlphaFoldDB" id="A0A1D3KWM1"/>
<accession>A0A1D3KWM1</accession>
<feature type="non-terminal residue" evidence="1">
    <location>
        <position position="181"/>
    </location>
</feature>
<gene>
    <name evidence="1" type="primary">PocGH01_00091900</name>
    <name evidence="1" type="ORF">POCGH01_00091900</name>
</gene>